<evidence type="ECO:0000313" key="2">
    <source>
        <dbReference type="Proteomes" id="UP000886724"/>
    </source>
</evidence>
<organism evidence="1 2">
    <name type="scientific">Candidatus Erysipelatoclostridium merdavium</name>
    <dbReference type="NCBI Taxonomy" id="2838566"/>
    <lineage>
        <taxon>Bacteria</taxon>
        <taxon>Bacillati</taxon>
        <taxon>Bacillota</taxon>
        <taxon>Erysipelotrichia</taxon>
        <taxon>Erysipelotrichales</taxon>
        <taxon>Erysipelotrichales incertae sedis</taxon>
    </lineage>
</organism>
<reference evidence="1" key="1">
    <citation type="journal article" date="2021" name="PeerJ">
        <title>Extensive microbial diversity within the chicken gut microbiome revealed by metagenomics and culture.</title>
        <authorList>
            <person name="Gilroy R."/>
            <person name="Ravi A."/>
            <person name="Getino M."/>
            <person name="Pursley I."/>
            <person name="Horton D.L."/>
            <person name="Alikhan N.F."/>
            <person name="Baker D."/>
            <person name="Gharbi K."/>
            <person name="Hall N."/>
            <person name="Watson M."/>
            <person name="Adriaenssens E.M."/>
            <person name="Foster-Nyarko E."/>
            <person name="Jarju S."/>
            <person name="Secka A."/>
            <person name="Antonio M."/>
            <person name="Oren A."/>
            <person name="Chaudhuri R.R."/>
            <person name="La Ragione R."/>
            <person name="Hildebrand F."/>
            <person name="Pallen M.J."/>
        </authorList>
    </citation>
    <scope>NUCLEOTIDE SEQUENCE</scope>
    <source>
        <strain evidence="1">ChiGjej1B1-14440</strain>
    </source>
</reference>
<proteinExistence type="predicted"/>
<gene>
    <name evidence="1" type="ORF">H9980_12650</name>
</gene>
<comment type="caution">
    <text evidence="1">The sequence shown here is derived from an EMBL/GenBank/DDBJ whole genome shotgun (WGS) entry which is preliminary data.</text>
</comment>
<evidence type="ECO:0000313" key="1">
    <source>
        <dbReference type="EMBL" id="HIX82799.1"/>
    </source>
</evidence>
<protein>
    <submittedName>
        <fullName evidence="1">Uncharacterized protein</fullName>
    </submittedName>
</protein>
<dbReference type="AlphaFoldDB" id="A0A9D2BPH6"/>
<dbReference type="Proteomes" id="UP000886724">
    <property type="component" value="Unassembled WGS sequence"/>
</dbReference>
<reference evidence="1" key="2">
    <citation type="submission" date="2021-04" db="EMBL/GenBank/DDBJ databases">
        <authorList>
            <person name="Gilroy R."/>
        </authorList>
    </citation>
    <scope>NUCLEOTIDE SEQUENCE</scope>
    <source>
        <strain evidence="1">ChiGjej1B1-14440</strain>
    </source>
</reference>
<sequence length="125" mass="14781">MIIKQEELEKICLNLYPYFFDYKDITLHDINIKIDDYLHVKANLNYYNIETKIKAIARVVVKDQIIINFDGIVKYGFINLDLKKILTELIKDNPYLQIEPDCIKIANDYIKEITLEDGLVKIELK</sequence>
<name>A0A9D2BPH6_9FIRM</name>
<accession>A0A9D2BPH6</accession>
<dbReference type="EMBL" id="DXET01000287">
    <property type="protein sequence ID" value="HIX82799.1"/>
    <property type="molecule type" value="Genomic_DNA"/>
</dbReference>